<accession>W7IMI5</accession>
<comment type="caution">
    <text evidence="2">The sequence shown here is derived from an EMBL/GenBank/DDBJ whole genome shotgun (WGS) entry which is preliminary data.</text>
</comment>
<evidence type="ECO:0000313" key="2">
    <source>
        <dbReference type="EMBL" id="EWC62090.1"/>
    </source>
</evidence>
<feature type="region of interest" description="Disordered" evidence="1">
    <location>
        <begin position="35"/>
        <end position="59"/>
    </location>
</feature>
<sequence length="59" mass="6938">MTTALWLLAATAVVVFLVWRLRRANHTLDTILREERERPPVPLNTDDEPHEVGRHRRDP</sequence>
<gene>
    <name evidence="2" type="ORF">UO65_2604</name>
</gene>
<proteinExistence type="predicted"/>
<protein>
    <submittedName>
        <fullName evidence="2">Uncharacterized protein</fullName>
    </submittedName>
</protein>
<dbReference type="STRING" id="909613.UO65_2604"/>
<name>W7IMI5_9PSEU</name>
<dbReference type="EMBL" id="AYXG01000089">
    <property type="protein sequence ID" value="EWC62090.1"/>
    <property type="molecule type" value="Genomic_DNA"/>
</dbReference>
<keyword evidence="3" id="KW-1185">Reference proteome</keyword>
<dbReference type="Proteomes" id="UP000019277">
    <property type="component" value="Unassembled WGS sequence"/>
</dbReference>
<reference evidence="2 3" key="1">
    <citation type="journal article" date="2014" name="Genome Announc.">
        <title>Draft Genome Sequence of the Antitrypanosomally Active Sponge-Associated Bacterium Actinokineospora sp. Strain EG49.</title>
        <authorList>
            <person name="Harjes J."/>
            <person name="Ryu T."/>
            <person name="Abdelmohsen U.R."/>
            <person name="Moitinho-Silva L."/>
            <person name="Horn H."/>
            <person name="Ravasi T."/>
            <person name="Hentschel U."/>
        </authorList>
    </citation>
    <scope>NUCLEOTIDE SEQUENCE [LARGE SCALE GENOMIC DNA]</scope>
    <source>
        <strain evidence="2 3">EG49</strain>
    </source>
</reference>
<organism evidence="2 3">
    <name type="scientific">Actinokineospora spheciospongiae</name>
    <dbReference type="NCBI Taxonomy" id="909613"/>
    <lineage>
        <taxon>Bacteria</taxon>
        <taxon>Bacillati</taxon>
        <taxon>Actinomycetota</taxon>
        <taxon>Actinomycetes</taxon>
        <taxon>Pseudonocardiales</taxon>
        <taxon>Pseudonocardiaceae</taxon>
        <taxon>Actinokineospora</taxon>
    </lineage>
</organism>
<evidence type="ECO:0000313" key="3">
    <source>
        <dbReference type="Proteomes" id="UP000019277"/>
    </source>
</evidence>
<evidence type="ECO:0000256" key="1">
    <source>
        <dbReference type="SAM" id="MobiDB-lite"/>
    </source>
</evidence>
<dbReference type="RefSeq" id="WP_035282045.1">
    <property type="nucleotide sequence ID" value="NZ_AYXG01000089.1"/>
</dbReference>
<dbReference type="AlphaFoldDB" id="W7IMI5"/>